<evidence type="ECO:0000313" key="11">
    <source>
        <dbReference type="EMBL" id="CCX33213.1"/>
    </source>
</evidence>
<dbReference type="AlphaFoldDB" id="U4LMN8"/>
<evidence type="ECO:0000259" key="10">
    <source>
        <dbReference type="Pfam" id="PF18307"/>
    </source>
</evidence>
<dbReference type="eggNOG" id="KOG3471">
    <property type="taxonomic scope" value="Eukaryota"/>
</dbReference>
<dbReference type="GO" id="GO:0005675">
    <property type="term" value="C:transcription factor TFIIH holo complex"/>
    <property type="evidence" value="ECO:0007669"/>
    <property type="project" value="TreeGrafter"/>
</dbReference>
<dbReference type="PANTHER" id="PTHR13152">
    <property type="entry name" value="TFIIH, POLYPEPTIDE 4"/>
    <property type="match status" value="1"/>
</dbReference>
<comment type="function">
    <text evidence="9">Component of the general transcription and DNA repair factor IIH (TFIIH) core complex which is involved in general and transcription-coupled nucleotide excision repair (NER) of damaged DNA.</text>
</comment>
<dbReference type="Pfam" id="PF03849">
    <property type="entry name" value="Tfb2"/>
    <property type="match status" value="1"/>
</dbReference>
<evidence type="ECO:0000256" key="5">
    <source>
        <dbReference type="ARBA" id="ARBA00023015"/>
    </source>
</evidence>
<comment type="function">
    <text evidence="1">Component of the general transcription and DNA repair factor IIH (TFIIH) core complex, which is involved in general and transcription-coupled nucleotide excision repair (NER) of damaged DNA and, when complexed to TFIIK, in RNA transcription by RNA polymerase II. In NER, TFIIH acts by opening DNA around the lesion to allow the excision of the damaged oligonucleotide and its replacement by a new DNA fragment. In transcription, TFIIH has an essential role in transcription initiation. When the pre-initiation complex (PIC) has been established, TFIIH is required for promoter opening and promoter escape. Phosphorylation of the C-terminal tail (CTD) of the largest subunit of RNA polymerase II by the kinase module TFIIK controls the initiation of transcription.</text>
</comment>
<comment type="subcellular location">
    <subcellularLocation>
        <location evidence="2 9">Nucleus</location>
    </subcellularLocation>
</comment>
<protein>
    <recommendedName>
        <fullName evidence="9">RNA polymerase II transcription factor B subunit 2</fullName>
    </recommendedName>
</protein>
<keyword evidence="5 9" id="KW-0805">Transcription regulation</keyword>
<dbReference type="InterPro" id="IPR040662">
    <property type="entry name" value="Tfb2_C"/>
</dbReference>
<keyword evidence="7 9" id="KW-0234">DNA repair</keyword>
<dbReference type="OrthoDB" id="364513at2759"/>
<dbReference type="NCBIfam" id="TIGR00625">
    <property type="entry name" value="tfb2"/>
    <property type="match status" value="1"/>
</dbReference>
<evidence type="ECO:0000256" key="2">
    <source>
        <dbReference type="ARBA" id="ARBA00004123"/>
    </source>
</evidence>
<evidence type="ECO:0000256" key="3">
    <source>
        <dbReference type="ARBA" id="ARBA00007132"/>
    </source>
</evidence>
<accession>U4LMN8</accession>
<evidence type="ECO:0000256" key="8">
    <source>
        <dbReference type="ARBA" id="ARBA00023242"/>
    </source>
</evidence>
<dbReference type="STRING" id="1076935.U4LMN8"/>
<dbReference type="Gene3D" id="3.30.70.2610">
    <property type="match status" value="1"/>
</dbReference>
<dbReference type="GO" id="GO:0001671">
    <property type="term" value="F:ATPase activator activity"/>
    <property type="evidence" value="ECO:0007669"/>
    <property type="project" value="InterPro"/>
</dbReference>
<proteinExistence type="inferred from homology"/>
<evidence type="ECO:0000256" key="1">
    <source>
        <dbReference type="ARBA" id="ARBA00002817"/>
    </source>
</evidence>
<evidence type="ECO:0000313" key="12">
    <source>
        <dbReference type="Proteomes" id="UP000018144"/>
    </source>
</evidence>
<name>U4LMN8_PYROM</name>
<comment type="similarity">
    <text evidence="3 9">Belongs to the TFB2 family.</text>
</comment>
<dbReference type="OMA" id="KGFIIIE"/>
<dbReference type="Proteomes" id="UP000018144">
    <property type="component" value="Unassembled WGS sequence"/>
</dbReference>
<evidence type="ECO:0000256" key="9">
    <source>
        <dbReference type="RuleBase" id="RU364024"/>
    </source>
</evidence>
<dbReference type="EMBL" id="HF936032">
    <property type="protein sequence ID" value="CCX33213.1"/>
    <property type="molecule type" value="Genomic_DNA"/>
</dbReference>
<reference evidence="11 12" key="1">
    <citation type="journal article" date="2013" name="PLoS Genet.">
        <title>The genome and development-dependent transcriptomes of Pyronema confluens: a window into fungal evolution.</title>
        <authorList>
            <person name="Traeger S."/>
            <person name="Altegoer F."/>
            <person name="Freitag M."/>
            <person name="Gabaldon T."/>
            <person name="Kempken F."/>
            <person name="Kumar A."/>
            <person name="Marcet-Houben M."/>
            <person name="Poggeler S."/>
            <person name="Stajich J.E."/>
            <person name="Nowrousian M."/>
        </authorList>
    </citation>
    <scope>NUCLEOTIDE SEQUENCE [LARGE SCALE GENOMIC DNA]</scope>
    <source>
        <strain evidence="12">CBS 100304</strain>
        <tissue evidence="11">Vegetative mycelium</tissue>
    </source>
</reference>
<dbReference type="PANTHER" id="PTHR13152:SF0">
    <property type="entry name" value="GENERAL TRANSCRIPTION FACTOR IIH SUBUNIT 4"/>
    <property type="match status" value="1"/>
</dbReference>
<evidence type="ECO:0000256" key="4">
    <source>
        <dbReference type="ARBA" id="ARBA00022763"/>
    </source>
</evidence>
<evidence type="ECO:0000256" key="6">
    <source>
        <dbReference type="ARBA" id="ARBA00023163"/>
    </source>
</evidence>
<keyword evidence="8 9" id="KW-0539">Nucleus</keyword>
<dbReference type="GO" id="GO:0000439">
    <property type="term" value="C:transcription factor TFIIH core complex"/>
    <property type="evidence" value="ECO:0007669"/>
    <property type="project" value="InterPro"/>
</dbReference>
<keyword evidence="6 9" id="KW-0804">Transcription</keyword>
<keyword evidence="12" id="KW-1185">Reference proteome</keyword>
<keyword evidence="4 9" id="KW-0227">DNA damage</keyword>
<organism evidence="11 12">
    <name type="scientific">Pyronema omphalodes (strain CBS 100304)</name>
    <name type="common">Pyronema confluens</name>
    <dbReference type="NCBI Taxonomy" id="1076935"/>
    <lineage>
        <taxon>Eukaryota</taxon>
        <taxon>Fungi</taxon>
        <taxon>Dikarya</taxon>
        <taxon>Ascomycota</taxon>
        <taxon>Pezizomycotina</taxon>
        <taxon>Pezizomycetes</taxon>
        <taxon>Pezizales</taxon>
        <taxon>Pyronemataceae</taxon>
        <taxon>Pyronema</taxon>
    </lineage>
</organism>
<evidence type="ECO:0000256" key="7">
    <source>
        <dbReference type="ARBA" id="ARBA00023204"/>
    </source>
</evidence>
<sequence length="475" mass="53502">MAPSATIRGFDDYLQSLPPITFQKLYQQPATALAIFRRMLPSLAKIFVTTLLYNERPIPLADLQSWVRTESYREREDAFIKLRRLHIIHENGAHINLDPIFKKNFRLALTGGGDHHSFGVPVAGEDKKKVDIPFLDKYAASQFDCILHYMVEPSGTQQPGQGVKHLLSTSGLMRVSSTASKITQAGFSFILQEGNAQIWVLLIQYLEMSESLGMEKTDVLHFLLMLGSLELGQGYSVATLTQTQKMMLTDLRDYGVVFQRKSTSDRFYPTRLATTLTSDVTGLRTAAAAFSHAVTASSKEPSDDPEERGFIIIETNYRVYAYTSSPLAIAILELFCKLGSRFPNLITAKLTRGSIQRAIANGITADQIIDYLRVHAHPIMRKNVLILPPTVVDQIRLWQIEGERMKTTPGFLFRDFATQWDFDDTARYAEEVGILAWKDPKKRLMFATRTDQILDYLQRRQAQGGQAAVQAGKKV</sequence>
<dbReference type="GO" id="GO:0003690">
    <property type="term" value="F:double-stranded DNA binding"/>
    <property type="evidence" value="ECO:0007669"/>
    <property type="project" value="TreeGrafter"/>
</dbReference>
<gene>
    <name evidence="11" type="ORF">PCON_14253</name>
</gene>
<dbReference type="GO" id="GO:0006289">
    <property type="term" value="P:nucleotide-excision repair"/>
    <property type="evidence" value="ECO:0007669"/>
    <property type="project" value="InterPro"/>
</dbReference>
<dbReference type="InterPro" id="IPR004598">
    <property type="entry name" value="TFIIH_p52/Tfb2"/>
</dbReference>
<feature type="domain" description="Transcription factor Tfb2 C-terminal" evidence="10">
    <location>
        <begin position="393"/>
        <end position="457"/>
    </location>
</feature>
<dbReference type="Pfam" id="PF18307">
    <property type="entry name" value="Tfb2_C"/>
    <property type="match status" value="1"/>
</dbReference>